<dbReference type="PANTHER" id="PTHR14248">
    <property type="entry name" value="CYCLIN Y, ISOFORM A"/>
    <property type="match status" value="1"/>
</dbReference>
<feature type="transmembrane region" description="Helical" evidence="7">
    <location>
        <begin position="1046"/>
        <end position="1066"/>
    </location>
</feature>
<evidence type="ECO:0000256" key="4">
    <source>
        <dbReference type="ARBA" id="ARBA00023136"/>
    </source>
</evidence>
<dbReference type="GO" id="GO:0032366">
    <property type="term" value="P:intracellular sterol transport"/>
    <property type="evidence" value="ECO:0007669"/>
    <property type="project" value="EnsemblFungi"/>
</dbReference>
<reference evidence="10 11" key="1">
    <citation type="submission" date="2015-10" db="EMBL/GenBank/DDBJ databases">
        <title>Draft genomes sequences of Candida glabrata isolates 1A, 1B, 2A, 2B, 3A and 3B.</title>
        <authorList>
            <person name="Haavelsrud O.E."/>
            <person name="Gaustad P."/>
        </authorList>
    </citation>
    <scope>NUCLEOTIDE SEQUENCE [LARGE SCALE GENOMIC DNA]</scope>
    <source>
        <strain evidence="10">910700640</strain>
    </source>
</reference>
<evidence type="ECO:0000259" key="9">
    <source>
        <dbReference type="PROSITE" id="PS51778"/>
    </source>
</evidence>
<feature type="coiled-coil region" evidence="6">
    <location>
        <begin position="250"/>
        <end position="277"/>
    </location>
</feature>
<keyword evidence="2 7" id="KW-0812">Transmembrane</keyword>
<feature type="domain" description="VASt" evidence="9">
    <location>
        <begin position="770"/>
        <end position="976"/>
    </location>
</feature>
<dbReference type="Proteomes" id="UP000054886">
    <property type="component" value="Unassembled WGS sequence"/>
</dbReference>
<evidence type="ECO:0000259" key="8">
    <source>
        <dbReference type="PROSITE" id="PS50003"/>
    </source>
</evidence>
<dbReference type="GO" id="GO:0003712">
    <property type="term" value="F:transcription coregulator activity"/>
    <property type="evidence" value="ECO:0007669"/>
    <property type="project" value="EnsemblFungi"/>
</dbReference>
<evidence type="ECO:0000256" key="2">
    <source>
        <dbReference type="ARBA" id="ARBA00022692"/>
    </source>
</evidence>
<dbReference type="VEuPathDB" id="FungiDB:GWK60_J07777"/>
<dbReference type="VEuPathDB" id="FungiDB:GVI51_J07799"/>
<dbReference type="Pfam" id="PF00169">
    <property type="entry name" value="PH"/>
    <property type="match status" value="1"/>
</dbReference>
<dbReference type="Gene3D" id="2.30.29.30">
    <property type="entry name" value="Pleckstrin-homology domain (PH domain)/Phosphotyrosine-binding domain (PTB)"/>
    <property type="match status" value="1"/>
</dbReference>
<dbReference type="SUPFAM" id="SSF50729">
    <property type="entry name" value="PH domain-like"/>
    <property type="match status" value="1"/>
</dbReference>
<dbReference type="InterPro" id="IPR031968">
    <property type="entry name" value="VASt"/>
</dbReference>
<dbReference type="InterPro" id="IPR001849">
    <property type="entry name" value="PH_domain"/>
</dbReference>
<dbReference type="CDD" id="cd07609">
    <property type="entry name" value="BAR_SIP3_fungi"/>
    <property type="match status" value="1"/>
</dbReference>
<protein>
    <submittedName>
        <fullName evidence="10">Protein SIP3</fullName>
    </submittedName>
</protein>
<evidence type="ECO:0000256" key="1">
    <source>
        <dbReference type="ARBA" id="ARBA00004586"/>
    </source>
</evidence>
<accession>A0A0W0DAQ9</accession>
<proteinExistence type="predicted"/>
<evidence type="ECO:0000256" key="5">
    <source>
        <dbReference type="ARBA" id="ARBA00037847"/>
    </source>
</evidence>
<gene>
    <name evidence="10" type="ORF">AO440_003106</name>
</gene>
<evidence type="ECO:0000313" key="11">
    <source>
        <dbReference type="Proteomes" id="UP000054886"/>
    </source>
</evidence>
<dbReference type="SUPFAM" id="SSF103657">
    <property type="entry name" value="BAR/IMD domain-like"/>
    <property type="match status" value="1"/>
</dbReference>
<evidence type="ECO:0000256" key="7">
    <source>
        <dbReference type="SAM" id="Phobius"/>
    </source>
</evidence>
<dbReference type="VEuPathDB" id="FungiDB:B1J91_J07942g"/>
<sequence>MAPLEEHHNQRQLRLISVAFKEASIDSPSFRATVNFFHTRVDIFEEWIDKSMAFYEKKYTHSYDDFKRTQNSLLSQLLPSPSMLSSGLVSNQGYTPSLVSNFLFDFTEYSERIIKALKGNDILNSTPLSELISVAIDPYKACRKSFDYYQTKYDSMLSTFQAANIREVSIDPETTKNDTIHIFTLQKSYLQASLDLIEAIYTLRLQIDKFLLDTMNNMKSDSIYSPKDGSRPLDLMPSMNEYMKDYTMWVQNAIDGARALERDIENAKKQAYEYTLSHITPSEDINDYDIRTISTNTFVDQNIHINKTPEKSGWLFMKTYVGTPSREIWVNRWCFLQNGVFGTLLLSPSKTYVEETDKFGIFLTNIRYKPEEYRKFCFEMKIFNGNNSASQDKRKMIELVFQASSLKELKSWINAFETTRKVVSQLDKNSLNYEIAYKRFSPKYIEFASSTTTKIDQQITTFDDTTESLFQKYKCAFSEYEVLSVGSEKIFNFQTIITPISTKMTNLAFLADNSVYGSYCTNAVVANIWGTTYWSDYSLILSTVPMNEERTTSKPTTRLVSPHDKIIYPKFYPNAMKFYDLQFKNLFFSIDQRLSKITEEFLLFKFDAFWCPNKKQKFASTCYLTQYNLYSFINSVGFICLTKVNLDDLVSIEKDKATRTLIRIYDSSGLQLRVNVLFTDPEAVALKLQYLLEKKASGTNDSIMEIFARFSEIDKEMEEKRNLERANSDSSESVYDSQLVGSKHDHELTFWNITKESAELLNKRKMLQKESSVYFSHNYDIPCKGLMHLLFGDESQAFPKSLFLARKNGTQHVNWYWKQKRTNKTGDVILSRKIEFVVDMTDNFLTTSKYSDNNVEELSLEQNIVKAIDNKYYEIDQTPVRIKLPFARIMKVTTKYIISEAYDPEKSTSENKSKSPRNGSCFQLFFNIDFLDCKSGNPVKDLHFLERVYLDWAIHFAGTEFFLFRKVIRFYLEKMGKHGKVIKAMRLCGLIGVSDEATNETEKHEVITEKDIGTNKDVNVDPIVDRKQYDARYTLNIISKVLLKRLVYRVSNLFFFLFRVIISLFLGSSTVVQSLNRYLLFGLLLSIIVNLYLSGRSTLNFWSVHNAEKKFNNFMSDSGKFTMQRSIKIDDLDLLTEYLAIDENNRAYNKFQEYLHDIDHDFKYKTTRKDLAVKRNELLVELRILQNMERELVQGEYKRFLLEEVDRCEQALREVPDLFTNDENIKSYCENCNDELTRVSRLLL</sequence>
<evidence type="ECO:0000256" key="3">
    <source>
        <dbReference type="ARBA" id="ARBA00022989"/>
    </source>
</evidence>
<keyword evidence="3 7" id="KW-1133">Transmembrane helix</keyword>
<comment type="subcellular location">
    <subcellularLocation>
        <location evidence="5">Endomembrane system</location>
        <topology evidence="5">Single-pass membrane protein</topology>
    </subcellularLocation>
    <subcellularLocation>
        <location evidence="1">Endoplasmic reticulum membrane</location>
    </subcellularLocation>
</comment>
<dbReference type="Pfam" id="PF16016">
    <property type="entry name" value="VASt"/>
    <property type="match status" value="1"/>
</dbReference>
<dbReference type="InterPro" id="IPR027267">
    <property type="entry name" value="AH/BAR_dom_sf"/>
</dbReference>
<comment type="caution">
    <text evidence="10">The sequence shown here is derived from an EMBL/GenBank/DDBJ whole genome shotgun (WGS) entry which is preliminary data.</text>
</comment>
<dbReference type="PROSITE" id="PS51778">
    <property type="entry name" value="VAST"/>
    <property type="match status" value="1"/>
</dbReference>
<dbReference type="GO" id="GO:0032541">
    <property type="term" value="C:cortical endoplasmic reticulum"/>
    <property type="evidence" value="ECO:0007669"/>
    <property type="project" value="EnsemblFungi"/>
</dbReference>
<dbReference type="PROSITE" id="PS50003">
    <property type="entry name" value="PH_DOMAIN"/>
    <property type="match status" value="1"/>
</dbReference>
<feature type="domain" description="PH" evidence="8">
    <location>
        <begin position="308"/>
        <end position="421"/>
    </location>
</feature>
<dbReference type="InterPro" id="IPR042067">
    <property type="entry name" value="Sip3_PH"/>
</dbReference>
<keyword evidence="4 7" id="KW-0472">Membrane</keyword>
<dbReference type="GO" id="GO:0045944">
    <property type="term" value="P:positive regulation of transcription by RNA polymerase II"/>
    <property type="evidence" value="ECO:0007669"/>
    <property type="project" value="EnsemblFungi"/>
</dbReference>
<name>A0A0W0DAQ9_CANGB</name>
<dbReference type="VEuPathDB" id="FungiDB:CAGL0J07942g"/>
<dbReference type="SMART" id="SM00233">
    <property type="entry name" value="PH"/>
    <property type="match status" value="1"/>
</dbReference>
<dbReference type="EMBL" id="LLZZ01000043">
    <property type="protein sequence ID" value="KTB11119.1"/>
    <property type="molecule type" value="Genomic_DNA"/>
</dbReference>
<evidence type="ECO:0000313" key="10">
    <source>
        <dbReference type="EMBL" id="KTB11119.1"/>
    </source>
</evidence>
<keyword evidence="6" id="KW-0175">Coiled coil</keyword>
<feature type="transmembrane region" description="Helical" evidence="7">
    <location>
        <begin position="1078"/>
        <end position="1095"/>
    </location>
</feature>
<evidence type="ECO:0000256" key="6">
    <source>
        <dbReference type="SAM" id="Coils"/>
    </source>
</evidence>
<dbReference type="InterPro" id="IPR011993">
    <property type="entry name" value="PH-like_dom_sf"/>
</dbReference>
<dbReference type="Gene3D" id="1.20.1270.60">
    <property type="entry name" value="Arfaptin homology (AH) domain/BAR domain"/>
    <property type="match status" value="1"/>
</dbReference>
<dbReference type="CDD" id="cd13280">
    <property type="entry name" value="PH_SIP3"/>
    <property type="match status" value="1"/>
</dbReference>
<dbReference type="AlphaFoldDB" id="A0A0W0DAQ9"/>
<dbReference type="GO" id="GO:0005789">
    <property type="term" value="C:endoplasmic reticulum membrane"/>
    <property type="evidence" value="ECO:0007669"/>
    <property type="project" value="UniProtKB-SubCell"/>
</dbReference>
<dbReference type="InterPro" id="IPR039463">
    <property type="entry name" value="Sip3/Lam1_BAR"/>
</dbReference>
<organism evidence="10 11">
    <name type="scientific">Candida glabrata</name>
    <name type="common">Yeast</name>
    <name type="synonym">Torulopsis glabrata</name>
    <dbReference type="NCBI Taxonomy" id="5478"/>
    <lineage>
        <taxon>Eukaryota</taxon>
        <taxon>Fungi</taxon>
        <taxon>Dikarya</taxon>
        <taxon>Ascomycota</taxon>
        <taxon>Saccharomycotina</taxon>
        <taxon>Saccharomycetes</taxon>
        <taxon>Saccharomycetales</taxon>
        <taxon>Saccharomycetaceae</taxon>
        <taxon>Nakaseomyces</taxon>
    </lineage>
</organism>